<organism evidence="3 4">
    <name type="scientific">Bacteroides xylanisolvens</name>
    <dbReference type="NCBI Taxonomy" id="371601"/>
    <lineage>
        <taxon>Bacteria</taxon>
        <taxon>Pseudomonadati</taxon>
        <taxon>Bacteroidota</taxon>
        <taxon>Bacteroidia</taxon>
        <taxon>Bacteroidales</taxon>
        <taxon>Bacteroidaceae</taxon>
        <taxon>Bacteroides</taxon>
    </lineage>
</organism>
<proteinExistence type="predicted"/>
<feature type="domain" description="Polysaccharide pyruvyl transferase" evidence="1">
    <location>
        <begin position="77"/>
        <end position="309"/>
    </location>
</feature>
<evidence type="ECO:0000259" key="1">
    <source>
        <dbReference type="Pfam" id="PF04230"/>
    </source>
</evidence>
<sequence length="370" mass="42696">MKKISLITILDNTNFGTYLQAIALGVVLQKKGCCVELVHYVRSFMSFKYLIKRRLKNTMNPLKWIKRLCIGIRQEYLRKNNWKFVKKHISLSKRYNSLNELANTPPIADIYLTGSDQVWNSIHNQGLDEVFYWTCISEKKHKAAYASSIGMNDIPEMEKDRMFQYLSSYNLISVRENKGKEILSSLGLKNVEVTLDPTLLLTRGEWANLINTSCFKKVEPYLLVYSVETKKEASLINSIASSVAKQKKLKIYGIYYGGRDCKMDCCDKNFYYSTPEMFVSLFLQADFVVVSSFHGTAFSINFNKQFFTVLPERFSSRIDSLLDKCGLMNHKISDIPTAFLDSDIDYQVVNDIMKEERIKSLAFIDKILKS</sequence>
<dbReference type="Proteomes" id="UP001198461">
    <property type="component" value="Unassembled WGS sequence"/>
</dbReference>
<dbReference type="EMBL" id="JAIWYE010000003">
    <property type="protein sequence ID" value="MCA4702317.1"/>
    <property type="molecule type" value="Genomic_DNA"/>
</dbReference>
<dbReference type="Proteomes" id="UP000284417">
    <property type="component" value="Unassembled WGS sequence"/>
</dbReference>
<dbReference type="Pfam" id="PF04230">
    <property type="entry name" value="PS_pyruv_trans"/>
    <property type="match status" value="1"/>
</dbReference>
<gene>
    <name evidence="3" type="ORF">DW042_08320</name>
    <name evidence="2" type="ORF">LD004_01625</name>
</gene>
<dbReference type="InterPro" id="IPR007345">
    <property type="entry name" value="Polysacch_pyruvyl_Trfase"/>
</dbReference>
<reference evidence="3 4" key="1">
    <citation type="submission" date="2018-08" db="EMBL/GenBank/DDBJ databases">
        <title>A genome reference for cultivated species of the human gut microbiota.</title>
        <authorList>
            <person name="Zou Y."/>
            <person name="Xue W."/>
            <person name="Luo G."/>
        </authorList>
    </citation>
    <scope>NUCLEOTIDE SEQUENCE [LARGE SCALE GENOMIC DNA]</scope>
    <source>
        <strain evidence="3 4">AF39-6AC</strain>
    </source>
</reference>
<keyword evidence="3" id="KW-0808">Transferase</keyword>
<protein>
    <submittedName>
        <fullName evidence="3">Polysaccharide pyruvyl transferase family protein</fullName>
    </submittedName>
</protein>
<dbReference type="RefSeq" id="WP_118195169.1">
    <property type="nucleotide sequence ID" value="NZ_JAIWXB010000002.1"/>
</dbReference>
<evidence type="ECO:0000313" key="2">
    <source>
        <dbReference type="EMBL" id="MCA4702317.1"/>
    </source>
</evidence>
<reference evidence="2" key="2">
    <citation type="submission" date="2023-08" db="EMBL/GenBank/DDBJ databases">
        <title>Mucin Metabolism Genes Underlie the Key Renovations of Bacteroides xylanisolvens Genomes in Captive Great Apes.</title>
        <authorList>
            <person name="Nishida A.H."/>
        </authorList>
    </citation>
    <scope>NUCLEOTIDE SEQUENCE</scope>
    <source>
        <strain evidence="2">P13.H9</strain>
    </source>
</reference>
<dbReference type="GO" id="GO:0016740">
    <property type="term" value="F:transferase activity"/>
    <property type="evidence" value="ECO:0007669"/>
    <property type="project" value="UniProtKB-KW"/>
</dbReference>
<evidence type="ECO:0000313" key="4">
    <source>
        <dbReference type="Proteomes" id="UP000284417"/>
    </source>
</evidence>
<accession>A0A414GII5</accession>
<comment type="caution">
    <text evidence="3">The sequence shown here is derived from an EMBL/GenBank/DDBJ whole genome shotgun (WGS) entry which is preliminary data.</text>
</comment>
<dbReference type="EMBL" id="QROC01000008">
    <property type="protein sequence ID" value="RHK99191.1"/>
    <property type="molecule type" value="Genomic_DNA"/>
</dbReference>
<dbReference type="AlphaFoldDB" id="A0A414GII5"/>
<name>A0A414GII5_9BACE</name>
<evidence type="ECO:0000313" key="3">
    <source>
        <dbReference type="EMBL" id="RHK99191.1"/>
    </source>
</evidence>